<name>A0A0F9KPB4_9ZZZZ</name>
<dbReference type="InterPro" id="IPR029063">
    <property type="entry name" value="SAM-dependent_MTases_sf"/>
</dbReference>
<dbReference type="AlphaFoldDB" id="A0A0F9KPB4"/>
<feature type="compositionally biased region" description="Basic residues" evidence="1">
    <location>
        <begin position="207"/>
        <end position="219"/>
    </location>
</feature>
<organism evidence="2">
    <name type="scientific">marine sediment metagenome</name>
    <dbReference type="NCBI Taxonomy" id="412755"/>
    <lineage>
        <taxon>unclassified sequences</taxon>
        <taxon>metagenomes</taxon>
        <taxon>ecological metagenomes</taxon>
    </lineage>
</organism>
<feature type="region of interest" description="Disordered" evidence="1">
    <location>
        <begin position="176"/>
        <end position="219"/>
    </location>
</feature>
<evidence type="ECO:0000313" key="2">
    <source>
        <dbReference type="EMBL" id="KKM76616.1"/>
    </source>
</evidence>
<reference evidence="2" key="1">
    <citation type="journal article" date="2015" name="Nature">
        <title>Complex archaea that bridge the gap between prokaryotes and eukaryotes.</title>
        <authorList>
            <person name="Spang A."/>
            <person name="Saw J.H."/>
            <person name="Jorgensen S.L."/>
            <person name="Zaremba-Niedzwiedzka K."/>
            <person name="Martijn J."/>
            <person name="Lind A.E."/>
            <person name="van Eijk R."/>
            <person name="Schleper C."/>
            <person name="Guy L."/>
            <person name="Ettema T.J."/>
        </authorList>
    </citation>
    <scope>NUCLEOTIDE SEQUENCE</scope>
</reference>
<proteinExistence type="predicted"/>
<protein>
    <recommendedName>
        <fullName evidence="3">Methyltransferase domain-containing protein</fullName>
    </recommendedName>
</protein>
<sequence length="219" mass="23849">MSCPAHALAASRGMLAAADVDLIREVVADLSPGDTVVDVGAGSGTTALAIFAERGDLRVVSIEADVNIMNWCRQAVENIGASKGWDDRVEDAVEAAASFPDGHASFIILDAAHKEKEVKAELEAWLPKLAPGGFLLVHDYEAYDAPNFYPGVKAAVDPFIAKDEIQRVKQQGWSLLAQNTYSDDDEKAPSREPEAISEPPQEEAPKPKRKRFRRKPKRN</sequence>
<dbReference type="EMBL" id="LAZR01008778">
    <property type="protein sequence ID" value="KKM76616.1"/>
    <property type="molecule type" value="Genomic_DNA"/>
</dbReference>
<evidence type="ECO:0000256" key="1">
    <source>
        <dbReference type="SAM" id="MobiDB-lite"/>
    </source>
</evidence>
<evidence type="ECO:0008006" key="3">
    <source>
        <dbReference type="Google" id="ProtNLM"/>
    </source>
</evidence>
<dbReference type="Pfam" id="PF13578">
    <property type="entry name" value="Methyltransf_24"/>
    <property type="match status" value="1"/>
</dbReference>
<dbReference type="CDD" id="cd02440">
    <property type="entry name" value="AdoMet_MTases"/>
    <property type="match status" value="1"/>
</dbReference>
<dbReference type="Gene3D" id="3.40.50.150">
    <property type="entry name" value="Vaccinia Virus protein VP39"/>
    <property type="match status" value="1"/>
</dbReference>
<accession>A0A0F9KPB4</accession>
<dbReference type="SUPFAM" id="SSF53335">
    <property type="entry name" value="S-adenosyl-L-methionine-dependent methyltransferases"/>
    <property type="match status" value="1"/>
</dbReference>
<comment type="caution">
    <text evidence="2">The sequence shown here is derived from an EMBL/GenBank/DDBJ whole genome shotgun (WGS) entry which is preliminary data.</text>
</comment>
<gene>
    <name evidence="2" type="ORF">LCGC14_1378380</name>
</gene>